<keyword evidence="9" id="KW-1185">Reference proteome</keyword>
<feature type="transmembrane region" description="Helical" evidence="6">
    <location>
        <begin position="20"/>
        <end position="44"/>
    </location>
</feature>
<dbReference type="AlphaFoldDB" id="A0A8H3YQK4"/>
<evidence type="ECO:0000313" key="9">
    <source>
        <dbReference type="Proteomes" id="UP000490939"/>
    </source>
</evidence>
<evidence type="ECO:0000259" key="7">
    <source>
        <dbReference type="Pfam" id="PF20684"/>
    </source>
</evidence>
<feature type="transmembrane region" description="Helical" evidence="6">
    <location>
        <begin position="56"/>
        <end position="75"/>
    </location>
</feature>
<feature type="transmembrane region" description="Helical" evidence="6">
    <location>
        <begin position="139"/>
        <end position="160"/>
    </location>
</feature>
<feature type="transmembrane region" description="Helical" evidence="6">
    <location>
        <begin position="172"/>
        <end position="199"/>
    </location>
</feature>
<evidence type="ECO:0000256" key="6">
    <source>
        <dbReference type="SAM" id="Phobius"/>
    </source>
</evidence>
<proteinExistence type="inferred from homology"/>
<keyword evidence="3 6" id="KW-1133">Transmembrane helix</keyword>
<dbReference type="InterPro" id="IPR052337">
    <property type="entry name" value="SAT4-like"/>
</dbReference>
<protein>
    <recommendedName>
        <fullName evidence="7">Rhodopsin domain-containing protein</fullName>
    </recommendedName>
</protein>
<keyword evidence="2 6" id="KW-0812">Transmembrane</keyword>
<feature type="transmembrane region" description="Helical" evidence="6">
    <location>
        <begin position="206"/>
        <end position="229"/>
    </location>
</feature>
<gene>
    <name evidence="8" type="ORF">EG327_011067</name>
</gene>
<keyword evidence="4 6" id="KW-0472">Membrane</keyword>
<evidence type="ECO:0000256" key="2">
    <source>
        <dbReference type="ARBA" id="ARBA00022692"/>
    </source>
</evidence>
<dbReference type="GO" id="GO:0016020">
    <property type="term" value="C:membrane"/>
    <property type="evidence" value="ECO:0007669"/>
    <property type="project" value="UniProtKB-SubCell"/>
</dbReference>
<evidence type="ECO:0000256" key="3">
    <source>
        <dbReference type="ARBA" id="ARBA00022989"/>
    </source>
</evidence>
<comment type="caution">
    <text evidence="8">The sequence shown here is derived from an EMBL/GenBank/DDBJ whole genome shotgun (WGS) entry which is preliminary data.</text>
</comment>
<accession>A0A8H3YQK4</accession>
<evidence type="ECO:0000256" key="5">
    <source>
        <dbReference type="ARBA" id="ARBA00038359"/>
    </source>
</evidence>
<dbReference type="PANTHER" id="PTHR33048:SF47">
    <property type="entry name" value="INTEGRAL MEMBRANE PROTEIN-RELATED"/>
    <property type="match status" value="1"/>
</dbReference>
<dbReference type="Proteomes" id="UP000490939">
    <property type="component" value="Unassembled WGS sequence"/>
</dbReference>
<comment type="similarity">
    <text evidence="5">Belongs to the SAT4 family.</text>
</comment>
<dbReference type="Pfam" id="PF20684">
    <property type="entry name" value="Fung_rhodopsin"/>
    <property type="match status" value="1"/>
</dbReference>
<name>A0A8H3YQK4_VENIN</name>
<evidence type="ECO:0000256" key="4">
    <source>
        <dbReference type="ARBA" id="ARBA00023136"/>
    </source>
</evidence>
<evidence type="ECO:0000256" key="1">
    <source>
        <dbReference type="ARBA" id="ARBA00004141"/>
    </source>
</evidence>
<comment type="subcellular location">
    <subcellularLocation>
        <location evidence="1">Membrane</location>
        <topology evidence="1">Multi-pass membrane protein</topology>
    </subcellularLocation>
</comment>
<dbReference type="EMBL" id="WNWR01000837">
    <property type="protein sequence ID" value="KAE9968378.1"/>
    <property type="molecule type" value="Genomic_DNA"/>
</dbReference>
<feature type="transmembrane region" description="Helical" evidence="6">
    <location>
        <begin position="95"/>
        <end position="119"/>
    </location>
</feature>
<reference evidence="8 9" key="1">
    <citation type="submission" date="2019-07" db="EMBL/GenBank/DDBJ databases">
        <title>Venturia inaequalis Genome Resource.</title>
        <authorList>
            <person name="Lichtner F.J."/>
        </authorList>
    </citation>
    <scope>NUCLEOTIDE SEQUENCE [LARGE SCALE GENOMIC DNA]</scope>
    <source>
        <strain evidence="8 9">DMI_063113</strain>
    </source>
</reference>
<feature type="domain" description="Rhodopsin" evidence="7">
    <location>
        <begin position="96"/>
        <end position="237"/>
    </location>
</feature>
<dbReference type="InterPro" id="IPR049326">
    <property type="entry name" value="Rhodopsin_dom_fungi"/>
</dbReference>
<sequence>MDPEINPERLRRLQQRQPLANALILAVSLVLIFPITIVALRMYVRIRIAKKVRTDDFFIILATVLSIGVTISIGYESKLGVLSDAGIKSGLALQLLHLTSAWALKMSTLIFSCSPVSSLWNARKLVSGDGCINVAVQQLVFAIINAISDWLIMYLPLVLIRQSDLNSTQKKYISGIFSLAFLAVLASVGRVICYAIVVCGNRKSAAVLWVLLPVSTSFELNFAIVASALPSLSPLFRSAAQRFRGSCGKGDMDMDRESDFIKPAVFYNEQGNLHGKEEWEWQTGKLENINGKAGGGGILVERSYVVERSSNCPCFPSKALFSPRRWAADRQSGKMGSGHGANNALRASASAKGIMKAHPPLPTRMETREPTVEGRRLSFLEVLRQGPPPAMEGRGKGGKVLGA</sequence>
<evidence type="ECO:0000313" key="8">
    <source>
        <dbReference type="EMBL" id="KAE9968378.1"/>
    </source>
</evidence>
<dbReference type="PANTHER" id="PTHR33048">
    <property type="entry name" value="PTH11-LIKE INTEGRAL MEMBRANE PROTEIN (AFU_ORTHOLOGUE AFUA_5G11245)"/>
    <property type="match status" value="1"/>
</dbReference>
<organism evidence="8 9">
    <name type="scientific">Venturia inaequalis</name>
    <name type="common">Apple scab fungus</name>
    <dbReference type="NCBI Taxonomy" id="5025"/>
    <lineage>
        <taxon>Eukaryota</taxon>
        <taxon>Fungi</taxon>
        <taxon>Dikarya</taxon>
        <taxon>Ascomycota</taxon>
        <taxon>Pezizomycotina</taxon>
        <taxon>Dothideomycetes</taxon>
        <taxon>Pleosporomycetidae</taxon>
        <taxon>Venturiales</taxon>
        <taxon>Venturiaceae</taxon>
        <taxon>Venturia</taxon>
    </lineage>
</organism>